<evidence type="ECO:0000313" key="3">
    <source>
        <dbReference type="EMBL" id="PWN31873.1"/>
    </source>
</evidence>
<feature type="region of interest" description="Disordered" evidence="1">
    <location>
        <begin position="234"/>
        <end position="266"/>
    </location>
</feature>
<proteinExistence type="predicted"/>
<organism evidence="3 4">
    <name type="scientific">Meira miltonrushii</name>
    <dbReference type="NCBI Taxonomy" id="1280837"/>
    <lineage>
        <taxon>Eukaryota</taxon>
        <taxon>Fungi</taxon>
        <taxon>Dikarya</taxon>
        <taxon>Basidiomycota</taxon>
        <taxon>Ustilaginomycotina</taxon>
        <taxon>Exobasidiomycetes</taxon>
        <taxon>Exobasidiales</taxon>
        <taxon>Brachybasidiaceae</taxon>
        <taxon>Meira</taxon>
    </lineage>
</organism>
<reference evidence="3 4" key="1">
    <citation type="journal article" date="2018" name="Mol. Biol. Evol.">
        <title>Broad Genomic Sampling Reveals a Smut Pathogenic Ancestry of the Fungal Clade Ustilaginomycotina.</title>
        <authorList>
            <person name="Kijpornyongpan T."/>
            <person name="Mondo S.J."/>
            <person name="Barry K."/>
            <person name="Sandor L."/>
            <person name="Lee J."/>
            <person name="Lipzen A."/>
            <person name="Pangilinan J."/>
            <person name="LaButti K."/>
            <person name="Hainaut M."/>
            <person name="Henrissat B."/>
            <person name="Grigoriev I.V."/>
            <person name="Spatafora J.W."/>
            <person name="Aime M.C."/>
        </authorList>
    </citation>
    <scope>NUCLEOTIDE SEQUENCE [LARGE SCALE GENOMIC DNA]</scope>
    <source>
        <strain evidence="3 4">MCA 3882</strain>
    </source>
</reference>
<evidence type="ECO:0000313" key="4">
    <source>
        <dbReference type="Proteomes" id="UP000245771"/>
    </source>
</evidence>
<keyword evidence="2" id="KW-0732">Signal</keyword>
<sequence length="266" mass="28902">MVSVRFASVIFLAAFMASSTVQGASMAKPYSPDLYARDALMAESDATPSIGLVKRVQAAKPYAPDLFSRQSLEDNDEDVVEEKRSTVVKRSVSPAAKATWSLFKRATEESEEDLHERGLVDDAQIEARGGCDSDWQCGSDHYCSSKRNKCYRKIHDYNRCSRDGACGSGYCCESESICKPKRDNGDRCHGNDSACDSDYCSVVSDRCHHQSGKGDGCRVDQGCKGDLSCVNGTCKNSGSSQPSKPHHPSHPAPSGSARQRRALSPL</sequence>
<dbReference type="Proteomes" id="UP000245771">
    <property type="component" value="Unassembled WGS sequence"/>
</dbReference>
<gene>
    <name evidence="3" type="ORF">FA14DRAFT_81747</name>
</gene>
<keyword evidence="4" id="KW-1185">Reference proteome</keyword>
<dbReference type="GeneID" id="37024729"/>
<feature type="chain" id="PRO_5016260444" description="Dickkopf N-terminal cysteine-rich domain-containing protein" evidence="2">
    <location>
        <begin position="24"/>
        <end position="266"/>
    </location>
</feature>
<evidence type="ECO:0008006" key="5">
    <source>
        <dbReference type="Google" id="ProtNLM"/>
    </source>
</evidence>
<feature type="signal peptide" evidence="2">
    <location>
        <begin position="1"/>
        <end position="23"/>
    </location>
</feature>
<name>A0A316V6Q2_9BASI</name>
<dbReference type="RefSeq" id="XP_025352175.1">
    <property type="nucleotide sequence ID" value="XM_025502948.1"/>
</dbReference>
<dbReference type="OrthoDB" id="10259294at2759"/>
<dbReference type="AlphaFoldDB" id="A0A316V6Q2"/>
<accession>A0A316V6Q2</accession>
<protein>
    <recommendedName>
        <fullName evidence="5">Dickkopf N-terminal cysteine-rich domain-containing protein</fullName>
    </recommendedName>
</protein>
<evidence type="ECO:0000256" key="2">
    <source>
        <dbReference type="SAM" id="SignalP"/>
    </source>
</evidence>
<dbReference type="EMBL" id="KZ819606">
    <property type="protein sequence ID" value="PWN31873.1"/>
    <property type="molecule type" value="Genomic_DNA"/>
</dbReference>
<dbReference type="InParanoid" id="A0A316V6Q2"/>
<evidence type="ECO:0000256" key="1">
    <source>
        <dbReference type="SAM" id="MobiDB-lite"/>
    </source>
</evidence>